<dbReference type="InterPro" id="IPR029063">
    <property type="entry name" value="SAM-dependent_MTases_sf"/>
</dbReference>
<keyword evidence="2 6" id="KW-0489">Methyltransferase</keyword>
<dbReference type="RefSeq" id="WP_123302376.1">
    <property type="nucleotide sequence ID" value="NZ_RKHK01000001.1"/>
</dbReference>
<gene>
    <name evidence="9" type="ORF">EDD31_0024</name>
</gene>
<evidence type="ECO:0000259" key="8">
    <source>
        <dbReference type="PROSITE" id="PS51686"/>
    </source>
</evidence>
<sequence>MTDRQSPRSGQRGGGPRGGSPQREGGAPRGGAQRRDGGQRRGGQGAQHKRPDPARMAAFELQRRVNAGDAYANLALPEILRDRRVSGRDAAFATELAYGALRLRARYDAILSRCLTGRELGGLDAEVLDVMRLGAHQLLGMRVPVHAAVSETVGLARAVSGPGPTGIVNAVLRAVAEKPLEEWLEVLAGERSGDEPESTDEQITRLAVTESHPEWIVRALRQGLAAEGLTGEDLSAELAAVLAANNAPPRPTLVARPGLVHVEDLAAETAKESGTAPVPGRWSPFALTAGGDPARLASVRSGAAGVQDEGSQVVALALLSAELDGPDSRWLDLCAGPGGKAALLGATALQEGASLLANEVAPHRSELVRGALRPVLDRPGEPAVVVRTGDGRELGEELPGEFDRVLVDAPCTGLGALRRRPEARWRRQPSDLSTLGPLQRELLTSALDAVRPGGVVAYVTCSPHIAETRLVVEDVLRRREDVELIDAAVALRDAAVEDPRVVGPYVQLWPHRHGTDAMFLALLRRTEEPAASSAARG</sequence>
<feature type="binding site" evidence="6">
    <location>
        <position position="390"/>
    </location>
    <ligand>
        <name>S-adenosyl-L-methionine</name>
        <dbReference type="ChEBI" id="CHEBI:59789"/>
    </ligand>
</feature>
<evidence type="ECO:0000256" key="2">
    <source>
        <dbReference type="ARBA" id="ARBA00022603"/>
    </source>
</evidence>
<dbReference type="Gene3D" id="1.10.940.10">
    <property type="entry name" value="NusB-like"/>
    <property type="match status" value="1"/>
</dbReference>
<dbReference type="InterPro" id="IPR018314">
    <property type="entry name" value="RsmB/NOL1/NOP2-like_CS"/>
</dbReference>
<comment type="caution">
    <text evidence="9">The sequence shown here is derived from an EMBL/GenBank/DDBJ whole genome shotgun (WGS) entry which is preliminary data.</text>
</comment>
<keyword evidence="3 6" id="KW-0808">Transferase</keyword>
<feature type="binding site" evidence="6">
    <location>
        <position position="359"/>
    </location>
    <ligand>
        <name>S-adenosyl-L-methionine</name>
        <dbReference type="ChEBI" id="CHEBI:59789"/>
    </ligand>
</feature>
<dbReference type="CDD" id="cd02440">
    <property type="entry name" value="AdoMet_MTases"/>
    <property type="match status" value="1"/>
</dbReference>
<dbReference type="PANTHER" id="PTHR22807:SF53">
    <property type="entry name" value="RIBOSOMAL RNA SMALL SUBUNIT METHYLTRANSFERASE B-RELATED"/>
    <property type="match status" value="1"/>
</dbReference>
<dbReference type="PRINTS" id="PR02008">
    <property type="entry name" value="RCMTFAMILY"/>
</dbReference>
<feature type="region of interest" description="Disordered" evidence="7">
    <location>
        <begin position="1"/>
        <end position="54"/>
    </location>
</feature>
<protein>
    <submittedName>
        <fullName evidence="9">16S rRNA (Cytosine967-C5)-methyltransferase</fullName>
    </submittedName>
</protein>
<dbReference type="InterPro" id="IPR023267">
    <property type="entry name" value="RCMT"/>
</dbReference>
<feature type="binding site" evidence="6">
    <location>
        <begin position="334"/>
        <end position="340"/>
    </location>
    <ligand>
        <name>S-adenosyl-L-methionine</name>
        <dbReference type="ChEBI" id="CHEBI:59789"/>
    </ligand>
</feature>
<dbReference type="OrthoDB" id="9810297at2"/>
<evidence type="ECO:0000256" key="3">
    <source>
        <dbReference type="ARBA" id="ARBA00022679"/>
    </source>
</evidence>
<evidence type="ECO:0000256" key="6">
    <source>
        <dbReference type="PROSITE-ProRule" id="PRU01023"/>
    </source>
</evidence>
<dbReference type="PROSITE" id="PS01153">
    <property type="entry name" value="NOL1_NOP2_SUN"/>
    <property type="match status" value="1"/>
</dbReference>
<dbReference type="InterPro" id="IPR049560">
    <property type="entry name" value="MeTrfase_RsmB-F_NOP2_cat"/>
</dbReference>
<dbReference type="Pfam" id="PF01029">
    <property type="entry name" value="NusB"/>
    <property type="match status" value="1"/>
</dbReference>
<dbReference type="EMBL" id="RKHK01000001">
    <property type="protein sequence ID" value="ROR71687.1"/>
    <property type="molecule type" value="Genomic_DNA"/>
</dbReference>
<organism evidence="9 10">
    <name type="scientific">Bogoriella caseilytica</name>
    <dbReference type="NCBI Taxonomy" id="56055"/>
    <lineage>
        <taxon>Bacteria</taxon>
        <taxon>Bacillati</taxon>
        <taxon>Actinomycetota</taxon>
        <taxon>Actinomycetes</taxon>
        <taxon>Micrococcales</taxon>
        <taxon>Bogoriellaceae</taxon>
        <taxon>Bogoriella</taxon>
    </lineage>
</organism>
<dbReference type="AlphaFoldDB" id="A0A3N2B8V1"/>
<dbReference type="GO" id="GO:0003723">
    <property type="term" value="F:RNA binding"/>
    <property type="evidence" value="ECO:0007669"/>
    <property type="project" value="UniProtKB-UniRule"/>
</dbReference>
<evidence type="ECO:0000256" key="5">
    <source>
        <dbReference type="ARBA" id="ARBA00022884"/>
    </source>
</evidence>
<feature type="domain" description="SAM-dependent MTase RsmB/NOP-type" evidence="8">
    <location>
        <begin position="241"/>
        <end position="526"/>
    </location>
</feature>
<name>A0A3N2B8V1_9MICO</name>
<dbReference type="InterPro" id="IPR001678">
    <property type="entry name" value="MeTrfase_RsmB-F_NOP2_dom"/>
</dbReference>
<dbReference type="SUPFAM" id="SSF53335">
    <property type="entry name" value="S-adenosyl-L-methionine-dependent methyltransferases"/>
    <property type="match status" value="1"/>
</dbReference>
<dbReference type="GO" id="GO:0008173">
    <property type="term" value="F:RNA methyltransferase activity"/>
    <property type="evidence" value="ECO:0007669"/>
    <property type="project" value="InterPro"/>
</dbReference>
<evidence type="ECO:0000256" key="1">
    <source>
        <dbReference type="ARBA" id="ARBA00007494"/>
    </source>
</evidence>
<dbReference type="Pfam" id="PF01189">
    <property type="entry name" value="Methyltr_RsmB-F"/>
    <property type="match status" value="1"/>
</dbReference>
<keyword evidence="5 6" id="KW-0694">RNA-binding</keyword>
<comment type="similarity">
    <text evidence="1 6">Belongs to the class I-like SAM-binding methyltransferase superfamily. RsmB/NOP family.</text>
</comment>
<dbReference type="GO" id="GO:0006355">
    <property type="term" value="P:regulation of DNA-templated transcription"/>
    <property type="evidence" value="ECO:0007669"/>
    <property type="project" value="InterPro"/>
</dbReference>
<dbReference type="InterPro" id="IPR035926">
    <property type="entry name" value="NusB-like_sf"/>
</dbReference>
<evidence type="ECO:0000256" key="4">
    <source>
        <dbReference type="ARBA" id="ARBA00022691"/>
    </source>
</evidence>
<dbReference type="GO" id="GO:0001510">
    <property type="term" value="P:RNA methylation"/>
    <property type="evidence" value="ECO:0007669"/>
    <property type="project" value="InterPro"/>
</dbReference>
<keyword evidence="4 6" id="KW-0949">S-adenosyl-L-methionine</keyword>
<evidence type="ECO:0000313" key="9">
    <source>
        <dbReference type="EMBL" id="ROR71687.1"/>
    </source>
</evidence>
<reference evidence="9 10" key="1">
    <citation type="submission" date="2018-11" db="EMBL/GenBank/DDBJ databases">
        <title>Sequencing the genomes of 1000 actinobacteria strains.</title>
        <authorList>
            <person name="Klenk H.-P."/>
        </authorList>
    </citation>
    <scope>NUCLEOTIDE SEQUENCE [LARGE SCALE GENOMIC DNA]</scope>
    <source>
        <strain evidence="9 10">DSM 11294</strain>
    </source>
</reference>
<dbReference type="InterPro" id="IPR006027">
    <property type="entry name" value="NusB_RsmB_TIM44"/>
</dbReference>
<feature type="binding site" evidence="6">
    <location>
        <position position="408"/>
    </location>
    <ligand>
        <name>S-adenosyl-L-methionine</name>
        <dbReference type="ChEBI" id="CHEBI:59789"/>
    </ligand>
</feature>
<dbReference type="Proteomes" id="UP000280668">
    <property type="component" value="Unassembled WGS sequence"/>
</dbReference>
<proteinExistence type="inferred from homology"/>
<evidence type="ECO:0000256" key="7">
    <source>
        <dbReference type="SAM" id="MobiDB-lite"/>
    </source>
</evidence>
<dbReference type="PROSITE" id="PS51686">
    <property type="entry name" value="SAM_MT_RSMB_NOP"/>
    <property type="match status" value="1"/>
</dbReference>
<keyword evidence="10" id="KW-1185">Reference proteome</keyword>
<dbReference type="Gene3D" id="3.40.50.150">
    <property type="entry name" value="Vaccinia Virus protein VP39"/>
    <property type="match status" value="1"/>
</dbReference>
<evidence type="ECO:0000313" key="10">
    <source>
        <dbReference type="Proteomes" id="UP000280668"/>
    </source>
</evidence>
<dbReference type="SUPFAM" id="SSF48013">
    <property type="entry name" value="NusB-like"/>
    <property type="match status" value="1"/>
</dbReference>
<accession>A0A3N2B8V1</accession>
<dbReference type="PANTHER" id="PTHR22807">
    <property type="entry name" value="NOP2 YEAST -RELATED NOL1/NOP2/FMU SUN DOMAIN-CONTAINING"/>
    <property type="match status" value="1"/>
</dbReference>
<feature type="active site" description="Nucleophile" evidence="6">
    <location>
        <position position="461"/>
    </location>
</feature>